<feature type="domain" description="HpcH/HpaI aldolase/citrate lyase" evidence="7">
    <location>
        <begin position="12"/>
        <end position="235"/>
    </location>
</feature>
<dbReference type="EMBL" id="WTYU01000001">
    <property type="protein sequence ID" value="MXP13771.1"/>
    <property type="molecule type" value="Genomic_DNA"/>
</dbReference>
<keyword evidence="4 6" id="KW-0460">Magnesium</keyword>
<accession>A0A6L7GGI0</accession>
<dbReference type="InterPro" id="IPR005000">
    <property type="entry name" value="Aldolase/citrate-lyase_domain"/>
</dbReference>
<sequence>MAEQTHTAFRARSWLFAPGDSAKKMAKAADSPADIVLLDLEDSVAPDAKPDAREMVGDFLRSRSDRSRLWVRINPIDSDHAALDLEAVIAAGPGGIMLPKACGRADLDKLDEQISKLEAAAGLPDRQIKVIALVTETAAAMFKTGDYSGAPRLAAMSWGAEDLSSALGASNQFMADGQYAPVFELARSLCLLGAVAAQVMPIETIQADFRDLDGLRKRAEMVRKTGYRGMLAIHPAQIDIINEAFTPTAEELAHARQIIELFAANPGAGTVGLNGMMIDRPHLVLAQALLAMAD</sequence>
<keyword evidence="3 6" id="KW-0479">Metal-binding</keyword>
<dbReference type="GO" id="GO:0006107">
    <property type="term" value="P:oxaloacetate metabolic process"/>
    <property type="evidence" value="ECO:0007669"/>
    <property type="project" value="TreeGrafter"/>
</dbReference>
<protein>
    <submittedName>
        <fullName evidence="8">CoA ester lyase</fullName>
    </submittedName>
</protein>
<dbReference type="Gene3D" id="3.20.20.60">
    <property type="entry name" value="Phosphoenolpyruvate-binding domains"/>
    <property type="match status" value="1"/>
</dbReference>
<dbReference type="Pfam" id="PF03328">
    <property type="entry name" value="HpcH_HpaI"/>
    <property type="match status" value="1"/>
</dbReference>
<evidence type="ECO:0000259" key="7">
    <source>
        <dbReference type="Pfam" id="PF03328"/>
    </source>
</evidence>
<dbReference type="GO" id="GO:0016829">
    <property type="term" value="F:lyase activity"/>
    <property type="evidence" value="ECO:0007669"/>
    <property type="project" value="UniProtKB-KW"/>
</dbReference>
<feature type="binding site" evidence="6">
    <location>
        <position position="162"/>
    </location>
    <ligand>
        <name>Mg(2+)</name>
        <dbReference type="ChEBI" id="CHEBI:18420"/>
    </ligand>
</feature>
<dbReference type="RefSeq" id="WP_160600014.1">
    <property type="nucleotide sequence ID" value="NZ_WTYU01000001.1"/>
</dbReference>
<dbReference type="InterPro" id="IPR015813">
    <property type="entry name" value="Pyrv/PenolPyrv_kinase-like_dom"/>
</dbReference>
<gene>
    <name evidence="8" type="ORF">GRI44_03260</name>
</gene>
<evidence type="ECO:0000256" key="6">
    <source>
        <dbReference type="PIRSR" id="PIRSR015582-2"/>
    </source>
</evidence>
<evidence type="ECO:0000313" key="8">
    <source>
        <dbReference type="EMBL" id="MXP13771.1"/>
    </source>
</evidence>
<feature type="binding site" evidence="5">
    <location>
        <position position="72"/>
    </location>
    <ligand>
        <name>substrate</name>
    </ligand>
</feature>
<evidence type="ECO:0000256" key="4">
    <source>
        <dbReference type="ARBA" id="ARBA00022842"/>
    </source>
</evidence>
<dbReference type="SUPFAM" id="SSF51621">
    <property type="entry name" value="Phosphoenolpyruvate/pyruvate domain"/>
    <property type="match status" value="1"/>
</dbReference>
<feature type="binding site" evidence="6">
    <location>
        <position position="136"/>
    </location>
    <ligand>
        <name>Mg(2+)</name>
        <dbReference type="ChEBI" id="CHEBI:18420"/>
    </ligand>
</feature>
<proteinExistence type="inferred from homology"/>
<keyword evidence="8" id="KW-0456">Lyase</keyword>
<dbReference type="OrthoDB" id="9800547at2"/>
<feature type="binding site" evidence="5">
    <location>
        <position position="136"/>
    </location>
    <ligand>
        <name>substrate</name>
    </ligand>
</feature>
<dbReference type="Proteomes" id="UP000473531">
    <property type="component" value="Unassembled WGS sequence"/>
</dbReference>
<dbReference type="PANTHER" id="PTHR32308:SF0">
    <property type="entry name" value="HPCH_HPAI ALDOLASE_CITRATE LYASE DOMAIN-CONTAINING PROTEIN"/>
    <property type="match status" value="1"/>
</dbReference>
<dbReference type="InterPro" id="IPR011206">
    <property type="entry name" value="Citrate_lyase_beta/mcl1/mcl2"/>
</dbReference>
<comment type="caution">
    <text evidence="8">The sequence shown here is derived from an EMBL/GenBank/DDBJ whole genome shotgun (WGS) entry which is preliminary data.</text>
</comment>
<comment type="similarity">
    <text evidence="2">Belongs to the HpcH/HpaI aldolase family.</text>
</comment>
<evidence type="ECO:0000256" key="2">
    <source>
        <dbReference type="ARBA" id="ARBA00005568"/>
    </source>
</evidence>
<comment type="cofactor">
    <cofactor evidence="1">
        <name>Mg(2+)</name>
        <dbReference type="ChEBI" id="CHEBI:18420"/>
    </cofactor>
</comment>
<reference evidence="8 9" key="1">
    <citation type="submission" date="2019-12" db="EMBL/GenBank/DDBJ databases">
        <title>Genomic-based taxomic classification of the family Erythrobacteraceae.</title>
        <authorList>
            <person name="Xu L."/>
        </authorList>
    </citation>
    <scope>NUCLEOTIDE SEQUENCE [LARGE SCALE GENOMIC DNA]</scope>
    <source>
        <strain evidence="8 9">KCTC 52259</strain>
    </source>
</reference>
<evidence type="ECO:0000256" key="1">
    <source>
        <dbReference type="ARBA" id="ARBA00001946"/>
    </source>
</evidence>
<organism evidence="8 9">
    <name type="scientific">Allopontixanthobacter confluentis</name>
    <dbReference type="NCBI Taxonomy" id="1849021"/>
    <lineage>
        <taxon>Bacteria</taxon>
        <taxon>Pseudomonadati</taxon>
        <taxon>Pseudomonadota</taxon>
        <taxon>Alphaproteobacteria</taxon>
        <taxon>Sphingomonadales</taxon>
        <taxon>Erythrobacteraceae</taxon>
        <taxon>Allopontixanthobacter</taxon>
    </lineage>
</organism>
<evidence type="ECO:0000256" key="3">
    <source>
        <dbReference type="ARBA" id="ARBA00022723"/>
    </source>
</evidence>
<dbReference type="GO" id="GO:0000287">
    <property type="term" value="F:magnesium ion binding"/>
    <property type="evidence" value="ECO:0007669"/>
    <property type="project" value="TreeGrafter"/>
</dbReference>
<keyword evidence="9" id="KW-1185">Reference proteome</keyword>
<evidence type="ECO:0000256" key="5">
    <source>
        <dbReference type="PIRSR" id="PIRSR015582-1"/>
    </source>
</evidence>
<dbReference type="PIRSF" id="PIRSF015582">
    <property type="entry name" value="Cit_lyase_B"/>
    <property type="match status" value="1"/>
</dbReference>
<dbReference type="PANTHER" id="PTHR32308">
    <property type="entry name" value="LYASE BETA SUBUNIT, PUTATIVE (AFU_ORTHOLOGUE AFUA_4G13030)-RELATED"/>
    <property type="match status" value="1"/>
</dbReference>
<dbReference type="InterPro" id="IPR040442">
    <property type="entry name" value="Pyrv_kinase-like_dom_sf"/>
</dbReference>
<evidence type="ECO:0000313" key="9">
    <source>
        <dbReference type="Proteomes" id="UP000473531"/>
    </source>
</evidence>
<dbReference type="AlphaFoldDB" id="A0A6L7GGI0"/>
<name>A0A6L7GGI0_9SPHN</name>